<evidence type="ECO:0000256" key="4">
    <source>
        <dbReference type="SAM" id="SignalP"/>
    </source>
</evidence>
<comment type="caution">
    <text evidence="6">The sequence shown here is derived from an EMBL/GenBank/DDBJ whole genome shotgun (WGS) entry which is preliminary data.</text>
</comment>
<accession>A0A6I4NW41</accession>
<dbReference type="NCBIfam" id="TIGR04183">
    <property type="entry name" value="Por_Secre_tail"/>
    <property type="match status" value="1"/>
</dbReference>
<gene>
    <name evidence="6" type="ORF">GON26_16000</name>
</gene>
<keyword evidence="1" id="KW-0433">Leucine-rich repeat</keyword>
<dbReference type="PANTHER" id="PTHR47566">
    <property type="match status" value="1"/>
</dbReference>
<evidence type="ECO:0000313" key="7">
    <source>
        <dbReference type="Proteomes" id="UP000471501"/>
    </source>
</evidence>
<reference evidence="6 7" key="1">
    <citation type="submission" date="2019-12" db="EMBL/GenBank/DDBJ databases">
        <authorList>
            <person name="Kim Y.S."/>
        </authorList>
    </citation>
    <scope>NUCLEOTIDE SEQUENCE [LARGE SCALE GENOMIC DNA]</scope>
    <source>
        <strain evidence="6 7">GA093</strain>
    </source>
</reference>
<protein>
    <submittedName>
        <fullName evidence="6">T9SS type A sorting domain-containing protein</fullName>
    </submittedName>
</protein>
<dbReference type="SMART" id="SM00365">
    <property type="entry name" value="LRR_SD22"/>
    <property type="match status" value="8"/>
</dbReference>
<dbReference type="PANTHER" id="PTHR47566:SF1">
    <property type="entry name" value="PROTEIN NUD1"/>
    <property type="match status" value="1"/>
</dbReference>
<dbReference type="InterPro" id="IPR026444">
    <property type="entry name" value="Secre_tail"/>
</dbReference>
<dbReference type="RefSeq" id="WP_160375777.1">
    <property type="nucleotide sequence ID" value="NZ_WSTB01000009.1"/>
</dbReference>
<dbReference type="GO" id="GO:0035591">
    <property type="term" value="F:signaling adaptor activity"/>
    <property type="evidence" value="ECO:0007669"/>
    <property type="project" value="TreeGrafter"/>
</dbReference>
<dbReference type="InterPro" id="IPR052574">
    <property type="entry name" value="CDIRP"/>
</dbReference>
<dbReference type="Gene3D" id="3.80.10.10">
    <property type="entry name" value="Ribonuclease Inhibitor"/>
    <property type="match status" value="9"/>
</dbReference>
<dbReference type="Pfam" id="PF18962">
    <property type="entry name" value="Por_Secre_tail"/>
    <property type="match status" value="1"/>
</dbReference>
<keyword evidence="2 4" id="KW-0732">Signal</keyword>
<dbReference type="Proteomes" id="UP000471501">
    <property type="component" value="Unassembled WGS sequence"/>
</dbReference>
<dbReference type="InterPro" id="IPR032675">
    <property type="entry name" value="LRR_dom_sf"/>
</dbReference>
<name>A0A6I4NW41_9FLAO</name>
<evidence type="ECO:0000259" key="5">
    <source>
        <dbReference type="Pfam" id="PF18962"/>
    </source>
</evidence>
<dbReference type="InterPro" id="IPR001611">
    <property type="entry name" value="Leu-rich_rpt"/>
</dbReference>
<keyword evidence="3" id="KW-0677">Repeat</keyword>
<organism evidence="6 7">
    <name type="scientific">Flavobacterium hydrocarbonoxydans</name>
    <dbReference type="NCBI Taxonomy" id="2683249"/>
    <lineage>
        <taxon>Bacteria</taxon>
        <taxon>Pseudomonadati</taxon>
        <taxon>Bacteroidota</taxon>
        <taxon>Flavobacteriia</taxon>
        <taxon>Flavobacteriales</taxon>
        <taxon>Flavobacteriaceae</taxon>
        <taxon>Flavobacterium</taxon>
    </lineage>
</organism>
<feature type="signal peptide" evidence="4">
    <location>
        <begin position="1"/>
        <end position="18"/>
    </location>
</feature>
<sequence>MRTKLLLLLLVANFSIYAQNTAIPDVNFENKLIALGLDSGATDGQVLTANIAGVKTLDVSNSSILDLSGIQDFVALQSLICYNNKLSTLDVTKNIALTSLSCNRNVLTSLDVSQNTLLNNLDCSNNLLNTLDISKNTKLMILSCVDNKLASLDVSNNNLLINIGCDRNALTSLDVTANTKLTTLGCQVNKLTDLDLSKNANLKSLDCNFNLLTSLNVSSNTLLTELRCYSNKITSLDLSANTVLTKLICPANSLTTLDVSKNISLNYLDCAVNMLTTLDVSLNKNLDQLDCASNKLTSLDVSANTALSILNFSSNQITTINLSNHLNLATLNSSYNPLSALDLSKNSSLAKLTCDSNQLTSLNVSKNLKLNYLSCVSNAITSLDFSNNSLLSTLYCSSNALLSLNLKNGKNKLMTSGSLFLKTNPTLSCIQVDDAAYSDLNWASSKDAGATFNSDCNLYTFIPDPKFEQKLIDLGIDTDGKNGLVLSGNIATVTTLDVANSAITDLKGIEGFVALTELNCSGNTLTKLNLSKNAALNSLNASNNASLTCIQVADVDAAANWTTIKDPIAGFSLDCEIYTLIPDSKFEEKLIALGLDADGINGKVITSNIASITSLDVSGSLITSLTGIEDFVALSTLNASNNPITSLDLSKNTALTNLYCNGYNGSPTNGGNGKLTSLDLSKNNNLKVLNCSYNQLNTLIISATAELVSLNCNINKLTKLNFNGSKLQAIDLTGNQIKTLDVSKCAVLQTLNCSFNYLETIDVSKNSNLTIFNCSNNKLLNLNLKNGNNNNLITYYNNSDFKNNPNLTCIQVDDVAYANSDWTSLKDVTANFSGTCTFIETYTLIPDANFEDKLIALNIDKDGKNGKVVTNSINTITSLNIANSSIKDLTGIQDFTELTSLVCNNNEFTTIDLTKNLFLTSLNCSNNQLGTLVLDNNLALSELNASFNQIAKVDLSKNTNLTILNIGFNKLSNLDVSKNTILKELECSNNNIYNLNIKNGNNANMQRMIFGNFTNNPNLSCIQVDNAVYATDNWNATDATSSYAEICAENIAYTLIPDSNFEDKLIALNIDKDGKNGKVRTESIASITNLNVNNSVIADLTGIQDFTALTVLYCYGNQLTSLDVSKNLALTRLECDSNKLTSLDLSKNLNLSHLECQSNTITSLDLSQHKALTRVFCHSNNLTSLNLKNGTNTLLTNTNVFFSNNPNLKCIRVDDVAYADANWFDKKDSGASYNVDCSAYTLIPDSNFEDKLIALEIDKDGKNGKVKTESIASVTELNVSDSAIADLTGIQDFVSLTFLNCSKNALTAIDLSQNTQLESLSIVANKLTQLNLDNNIALTNLNCGNNMLTSLNVSKNTLLTSLACHYNQITSLNVSKNILLEVLMCHYNEITSLDVSQNPELYMLDCLFNKITGLDISNNPKITELACENNNLTYLNLKNGNNVNLDLTYSNFVNNPNLKCIEVDDIAYADANWSAIKDVTATYNVDCAQYTTIPDVNFENKLIALGIDKDGPNGKVKTSSIASVTTLDVSSSAIKDLTGIEDFTALTILNCNTNELTSLTPSKNPLLAELNCSYNAITVIDVTKNPALIAINISNNSLTSLNLKNGFNTNLGWFSVNFTKNPSLSCIQVDDVTYSNDNWNGKLDKTSFFAEDCSNFTLIPDPNFEQKLIDLGIDKDGKNGKVLTTSIAVVTDLNVQLSEINDLTGIEGFASLQYLNCQFNNLTTLDLSGNLNLIELYCHGNLMTSLNVSANTELTTLQTNKNQLTDLDVSKNTKLVYINASENALKILNLKNGNNINFEGALVFKNPALTCIMVDNPTFAASSDVFFKDDTASYSANCTLGLEESVFDLVAVYPNPTKGVVHVDNIALEKATVYNTLGQLVKTVTLDSGDTSNTIDLSGLSKGVYYIYLISGDAASAKKIIVE</sequence>
<keyword evidence="7" id="KW-1185">Reference proteome</keyword>
<feature type="domain" description="Secretion system C-terminal sorting" evidence="5">
    <location>
        <begin position="1852"/>
        <end position="1922"/>
    </location>
</feature>
<proteinExistence type="predicted"/>
<evidence type="ECO:0000256" key="2">
    <source>
        <dbReference type="ARBA" id="ARBA00022729"/>
    </source>
</evidence>
<dbReference type="SUPFAM" id="SSF52058">
    <property type="entry name" value="L domain-like"/>
    <property type="match status" value="7"/>
</dbReference>
<feature type="chain" id="PRO_5026150044" evidence="4">
    <location>
        <begin position="19"/>
        <end position="1923"/>
    </location>
</feature>
<evidence type="ECO:0000256" key="1">
    <source>
        <dbReference type="ARBA" id="ARBA00022614"/>
    </source>
</evidence>
<dbReference type="PROSITE" id="PS51450">
    <property type="entry name" value="LRR"/>
    <property type="match status" value="1"/>
</dbReference>
<evidence type="ECO:0000313" key="6">
    <source>
        <dbReference type="EMBL" id="MWB95869.1"/>
    </source>
</evidence>
<evidence type="ECO:0000256" key="3">
    <source>
        <dbReference type="ARBA" id="ARBA00022737"/>
    </source>
</evidence>
<dbReference type="EMBL" id="WSTB01000009">
    <property type="protein sequence ID" value="MWB95869.1"/>
    <property type="molecule type" value="Genomic_DNA"/>
</dbReference>